<accession>A0ABQ3I2N1</accession>
<reference evidence="3" key="1">
    <citation type="journal article" date="2019" name="Int. J. Syst. Evol. Microbiol.">
        <title>The Global Catalogue of Microorganisms (GCM) 10K type strain sequencing project: providing services to taxonomists for standard genome sequencing and annotation.</title>
        <authorList>
            <consortium name="The Broad Institute Genomics Platform"/>
            <consortium name="The Broad Institute Genome Sequencing Center for Infectious Disease"/>
            <person name="Wu L."/>
            <person name="Ma J."/>
        </authorList>
    </citation>
    <scope>NUCLEOTIDE SEQUENCE [LARGE SCALE GENOMIC DNA]</scope>
    <source>
        <strain evidence="3">CGMCC 1.15111</strain>
    </source>
</reference>
<organism evidence="2 3">
    <name type="scientific">Roseivirga thermotolerans</name>
    <dbReference type="NCBI Taxonomy" id="1758176"/>
    <lineage>
        <taxon>Bacteria</taxon>
        <taxon>Pseudomonadati</taxon>
        <taxon>Bacteroidota</taxon>
        <taxon>Cytophagia</taxon>
        <taxon>Cytophagales</taxon>
        <taxon>Roseivirgaceae</taxon>
        <taxon>Roseivirga</taxon>
    </lineage>
</organism>
<evidence type="ECO:0000313" key="3">
    <source>
        <dbReference type="Proteomes" id="UP000658258"/>
    </source>
</evidence>
<gene>
    <name evidence="2" type="ORF">GCM10011340_03300</name>
</gene>
<name>A0ABQ3I2N1_9BACT</name>
<keyword evidence="3" id="KW-1185">Reference proteome</keyword>
<dbReference type="PROSITE" id="PS51257">
    <property type="entry name" value="PROKAR_LIPOPROTEIN"/>
    <property type="match status" value="1"/>
</dbReference>
<proteinExistence type="predicted"/>
<feature type="chain" id="PRO_5047440329" evidence="1">
    <location>
        <begin position="26"/>
        <end position="508"/>
    </location>
</feature>
<feature type="signal peptide" evidence="1">
    <location>
        <begin position="1"/>
        <end position="25"/>
    </location>
</feature>
<dbReference type="RefSeq" id="WP_189628448.1">
    <property type="nucleotide sequence ID" value="NZ_BNAG01000001.1"/>
</dbReference>
<sequence length="508" mass="56338">MRTIKMNRNILAAIALLLVVGSCSYEFPEPPEETVGQLESADISKTVFVGGTLLSGVHNGALTTEFAQYSLPQVFLNHFEGNSSANWQNFSPAVESTNGFNIYENTLLSETVGQYDLFYPTADTTDFKRTTTEGEAFAYNNAGGEILNFSFPKAQLLDLTETNTSNPFIASFNVGNTSVVQAAVAQDPTFFVLNLGYEDVLAYAMKGAEGAASLTDASNYNPGDMPSVALFESKFNEVVDAFLQANPNTKGAVFNLPDLLKLPYFIELRFDLTPYVKGTPKLNRIRSEASQYNQSLDNYYRQNPNIPFEDRRPYLDFAADREFNWGILVIDEDLPEAYYSNGQPIPKVRHLKREERVFYPAENFLRTTKGHLPGNALSEEEYLKEEDIELITNRIAAYNQVIANKVAQSNGRLALIDTHAYYEKLYEGLNLLLNRKPNGVDIEGVNFFPGISKFGIFSADGLNLNPRGNALMTSILIETLETTFGGDLKNVDPNAYKGTPIRAATSGN</sequence>
<evidence type="ECO:0000256" key="1">
    <source>
        <dbReference type="SAM" id="SignalP"/>
    </source>
</evidence>
<protein>
    <submittedName>
        <fullName evidence="2">Uncharacterized protein</fullName>
    </submittedName>
</protein>
<comment type="caution">
    <text evidence="2">The sequence shown here is derived from an EMBL/GenBank/DDBJ whole genome shotgun (WGS) entry which is preliminary data.</text>
</comment>
<evidence type="ECO:0000313" key="2">
    <source>
        <dbReference type="EMBL" id="GHE52385.1"/>
    </source>
</evidence>
<dbReference type="EMBL" id="BNAG01000001">
    <property type="protein sequence ID" value="GHE52385.1"/>
    <property type="molecule type" value="Genomic_DNA"/>
</dbReference>
<keyword evidence="1" id="KW-0732">Signal</keyword>
<dbReference type="Proteomes" id="UP000658258">
    <property type="component" value="Unassembled WGS sequence"/>
</dbReference>